<evidence type="ECO:0000313" key="1">
    <source>
        <dbReference type="EMBL" id="KAK6171735.1"/>
    </source>
</evidence>
<keyword evidence="2" id="KW-1185">Reference proteome</keyword>
<organism evidence="1 2">
    <name type="scientific">Patella caerulea</name>
    <name type="common">Rayed Mediterranean limpet</name>
    <dbReference type="NCBI Taxonomy" id="87958"/>
    <lineage>
        <taxon>Eukaryota</taxon>
        <taxon>Metazoa</taxon>
        <taxon>Spiralia</taxon>
        <taxon>Lophotrochozoa</taxon>
        <taxon>Mollusca</taxon>
        <taxon>Gastropoda</taxon>
        <taxon>Patellogastropoda</taxon>
        <taxon>Patelloidea</taxon>
        <taxon>Patellidae</taxon>
        <taxon>Patella</taxon>
    </lineage>
</organism>
<dbReference type="EMBL" id="JAZGQO010000013">
    <property type="protein sequence ID" value="KAK6171735.1"/>
    <property type="molecule type" value="Genomic_DNA"/>
</dbReference>
<dbReference type="PANTHER" id="PTHR19446">
    <property type="entry name" value="REVERSE TRANSCRIPTASES"/>
    <property type="match status" value="1"/>
</dbReference>
<sequence>MVLAKARRIIRQAKKSSWQGYVSRINSRTSSKSVWDRIRRIKGKSSALSVNHLNVDNTTLTTFPDIANSLASTISFNSSSNFSSDAFQGIKHQQEKRRLNFKSRNDECYNDKFSISELRDSLKRARDTATGPDEIHYQILKHLPFSTLLILLDLFNRIWVDGNFPPSWNEATIIPIPKPGKNPTNPNNYRLIALISCIYKTMD</sequence>
<evidence type="ECO:0008006" key="3">
    <source>
        <dbReference type="Google" id="ProtNLM"/>
    </source>
</evidence>
<dbReference type="Proteomes" id="UP001347796">
    <property type="component" value="Unassembled WGS sequence"/>
</dbReference>
<proteinExistence type="predicted"/>
<gene>
    <name evidence="1" type="ORF">SNE40_018173</name>
</gene>
<dbReference type="AlphaFoldDB" id="A0AAN8PJH3"/>
<accession>A0AAN8PJH3</accession>
<comment type="caution">
    <text evidence="1">The sequence shown here is derived from an EMBL/GenBank/DDBJ whole genome shotgun (WGS) entry which is preliminary data.</text>
</comment>
<protein>
    <recommendedName>
        <fullName evidence="3">Reverse transcriptase</fullName>
    </recommendedName>
</protein>
<evidence type="ECO:0000313" key="2">
    <source>
        <dbReference type="Proteomes" id="UP001347796"/>
    </source>
</evidence>
<name>A0AAN8PJH3_PATCE</name>
<reference evidence="1 2" key="1">
    <citation type="submission" date="2024-01" db="EMBL/GenBank/DDBJ databases">
        <title>The genome of the rayed Mediterranean limpet Patella caerulea (Linnaeus, 1758).</title>
        <authorList>
            <person name="Anh-Thu Weber A."/>
            <person name="Halstead-Nussloch G."/>
        </authorList>
    </citation>
    <scope>NUCLEOTIDE SEQUENCE [LARGE SCALE GENOMIC DNA]</scope>
    <source>
        <strain evidence="1">AATW-2023a</strain>
        <tissue evidence="1">Whole specimen</tissue>
    </source>
</reference>